<keyword evidence="3" id="KW-1185">Reference proteome</keyword>
<dbReference type="EMBL" id="AP025730">
    <property type="protein sequence ID" value="BDI05099.1"/>
    <property type="molecule type" value="Genomic_DNA"/>
</dbReference>
<evidence type="ECO:0008006" key="4">
    <source>
        <dbReference type="Google" id="ProtNLM"/>
    </source>
</evidence>
<dbReference type="RefSeq" id="WP_251973161.1">
    <property type="nucleotide sequence ID" value="NZ_AP025730.1"/>
</dbReference>
<keyword evidence="1" id="KW-1133">Transmembrane helix</keyword>
<sequence length="56" mass="6386">MEILYLLVPLSVVLVFAIIVMFAWALRSGQLDDIEREGERILRNDPDEVDADQAAR</sequence>
<feature type="transmembrane region" description="Helical" evidence="1">
    <location>
        <begin position="6"/>
        <end position="26"/>
    </location>
</feature>
<protein>
    <recommendedName>
        <fullName evidence="4">Cbb3-type cytochrome oxidase assembly protein CcoS</fullName>
    </recommendedName>
</protein>
<keyword evidence="1" id="KW-0472">Membrane</keyword>
<dbReference type="NCBIfam" id="TIGR00847">
    <property type="entry name" value="ccoS"/>
    <property type="match status" value="1"/>
</dbReference>
<proteinExistence type="predicted"/>
<dbReference type="Proteomes" id="UP001057498">
    <property type="component" value="Chromosome"/>
</dbReference>
<evidence type="ECO:0000256" key="1">
    <source>
        <dbReference type="SAM" id="Phobius"/>
    </source>
</evidence>
<accession>A0ABM7YKY7</accession>
<organism evidence="2 3">
    <name type="scientific">Sphaerotilus microaerophilus</name>
    <dbReference type="NCBI Taxonomy" id="2914710"/>
    <lineage>
        <taxon>Bacteria</taxon>
        <taxon>Pseudomonadati</taxon>
        <taxon>Pseudomonadota</taxon>
        <taxon>Betaproteobacteria</taxon>
        <taxon>Burkholderiales</taxon>
        <taxon>Sphaerotilaceae</taxon>
        <taxon>Sphaerotilus</taxon>
    </lineage>
</organism>
<name>A0ABM7YKY7_9BURK</name>
<gene>
    <name evidence="2" type="ORF">CATMQ487_20690</name>
</gene>
<keyword evidence="1" id="KW-0812">Transmembrane</keyword>
<reference evidence="2" key="1">
    <citation type="submission" date="2022-04" db="EMBL/GenBank/DDBJ databases">
        <title>Whole genome sequence of Sphaerotilus sp. FB-5.</title>
        <authorList>
            <person name="Takeda M."/>
            <person name="Narihara S."/>
            <person name="Akimoto M."/>
            <person name="Akimoto R."/>
            <person name="Nishiyashiki S."/>
            <person name="Murakami T."/>
        </authorList>
    </citation>
    <scope>NUCLEOTIDE SEQUENCE</scope>
    <source>
        <strain evidence="2">FB-5</strain>
    </source>
</reference>
<dbReference type="PANTHER" id="PTHR41532">
    <property type="entry name" value="FIXS PROTEIN"/>
    <property type="match status" value="1"/>
</dbReference>
<dbReference type="PANTHER" id="PTHR41532:SF1">
    <property type="entry name" value="FIXS PROTEIN"/>
    <property type="match status" value="1"/>
</dbReference>
<evidence type="ECO:0000313" key="3">
    <source>
        <dbReference type="Proteomes" id="UP001057498"/>
    </source>
</evidence>
<dbReference type="Pfam" id="PF03597">
    <property type="entry name" value="FixS"/>
    <property type="match status" value="1"/>
</dbReference>
<dbReference type="InterPro" id="IPR004714">
    <property type="entry name" value="Cyt_oxidase_maturation_cbb3"/>
</dbReference>
<evidence type="ECO:0000313" key="2">
    <source>
        <dbReference type="EMBL" id="BDI05099.1"/>
    </source>
</evidence>